<accession>A0ACC2N8R0</accession>
<evidence type="ECO:0000313" key="1">
    <source>
        <dbReference type="EMBL" id="KAJ8667532.1"/>
    </source>
</evidence>
<dbReference type="Proteomes" id="UP001239111">
    <property type="component" value="Chromosome 4"/>
</dbReference>
<protein>
    <submittedName>
        <fullName evidence="1">Uncharacterized protein</fullName>
    </submittedName>
</protein>
<organism evidence="1 2">
    <name type="scientific">Eretmocerus hayati</name>
    <dbReference type="NCBI Taxonomy" id="131215"/>
    <lineage>
        <taxon>Eukaryota</taxon>
        <taxon>Metazoa</taxon>
        <taxon>Ecdysozoa</taxon>
        <taxon>Arthropoda</taxon>
        <taxon>Hexapoda</taxon>
        <taxon>Insecta</taxon>
        <taxon>Pterygota</taxon>
        <taxon>Neoptera</taxon>
        <taxon>Endopterygota</taxon>
        <taxon>Hymenoptera</taxon>
        <taxon>Apocrita</taxon>
        <taxon>Proctotrupomorpha</taxon>
        <taxon>Chalcidoidea</taxon>
        <taxon>Aphelinidae</taxon>
        <taxon>Aphelininae</taxon>
        <taxon>Eretmocerus</taxon>
    </lineage>
</organism>
<keyword evidence="2" id="KW-1185">Reference proteome</keyword>
<sequence>MDMIRPRIQGSVEESKKRQKSNFNGRSRVNFELGETVMAKDFSDYLWKKGRVVEILSAVMCVIELLDRRKLKKYVDQSRSYSRKLNLENGNGNLPKEKGQNNGDH</sequence>
<proteinExistence type="predicted"/>
<name>A0ACC2N8R0_9HYME</name>
<reference evidence="1" key="1">
    <citation type="submission" date="2023-04" db="EMBL/GenBank/DDBJ databases">
        <title>A chromosome-level genome assembly of the parasitoid wasp Eretmocerus hayati.</title>
        <authorList>
            <person name="Zhong Y."/>
            <person name="Liu S."/>
            <person name="Liu Y."/>
        </authorList>
    </citation>
    <scope>NUCLEOTIDE SEQUENCE</scope>
    <source>
        <strain evidence="1">ZJU_SS_LIU_2023</strain>
    </source>
</reference>
<comment type="caution">
    <text evidence="1">The sequence shown here is derived from an EMBL/GenBank/DDBJ whole genome shotgun (WGS) entry which is preliminary data.</text>
</comment>
<dbReference type="EMBL" id="CM056744">
    <property type="protein sequence ID" value="KAJ8667532.1"/>
    <property type="molecule type" value="Genomic_DNA"/>
</dbReference>
<evidence type="ECO:0000313" key="2">
    <source>
        <dbReference type="Proteomes" id="UP001239111"/>
    </source>
</evidence>
<gene>
    <name evidence="1" type="ORF">QAD02_009195</name>
</gene>